<name>A0A0F5LI13_9HYPH</name>
<feature type="chain" id="PRO_5002491872" description="EfeO-type cupredoxin-like domain-containing protein" evidence="1">
    <location>
        <begin position="19"/>
        <end position="103"/>
    </location>
</feature>
<dbReference type="STRING" id="361041.VW35_03510"/>
<sequence>MVSIAFALVALGGCVAFAAETVTVVQKDRRFSSDSVTIAAGDTIHFTNDDPFIHQLYTESDAFSFATPELATGVPTDVTFPVAGTYQVLCKIHPRMNLTVNVE</sequence>
<gene>
    <name evidence="3" type="ORF">VW35_03510</name>
</gene>
<dbReference type="AlphaFoldDB" id="A0A0F5LI13"/>
<dbReference type="PANTHER" id="PTHR36507">
    <property type="entry name" value="BLL1555 PROTEIN"/>
    <property type="match status" value="1"/>
</dbReference>
<dbReference type="Gene3D" id="2.60.40.420">
    <property type="entry name" value="Cupredoxins - blue copper proteins"/>
    <property type="match status" value="1"/>
</dbReference>
<evidence type="ECO:0000313" key="3">
    <source>
        <dbReference type="EMBL" id="KKB81212.1"/>
    </source>
</evidence>
<protein>
    <recommendedName>
        <fullName evidence="2">EfeO-type cupredoxin-like domain-containing protein</fullName>
    </recommendedName>
</protein>
<dbReference type="PANTHER" id="PTHR36507:SF1">
    <property type="entry name" value="BLL1555 PROTEIN"/>
    <property type="match status" value="1"/>
</dbReference>
<feature type="signal peptide" evidence="1">
    <location>
        <begin position="1"/>
        <end position="18"/>
    </location>
</feature>
<dbReference type="InterPro" id="IPR008972">
    <property type="entry name" value="Cupredoxin"/>
</dbReference>
<dbReference type="Pfam" id="PF13473">
    <property type="entry name" value="Cupredoxin_1"/>
    <property type="match status" value="1"/>
</dbReference>
<dbReference type="PATRIC" id="fig|361041.3.peg.4100"/>
<dbReference type="Proteomes" id="UP000033514">
    <property type="component" value="Unassembled WGS sequence"/>
</dbReference>
<feature type="domain" description="EfeO-type cupredoxin-like" evidence="2">
    <location>
        <begin position="6"/>
        <end position="95"/>
    </location>
</feature>
<dbReference type="InterPro" id="IPR052721">
    <property type="entry name" value="ET_Amicyanin"/>
</dbReference>
<evidence type="ECO:0000259" key="2">
    <source>
        <dbReference type="Pfam" id="PF13473"/>
    </source>
</evidence>
<evidence type="ECO:0000256" key="1">
    <source>
        <dbReference type="SAM" id="SignalP"/>
    </source>
</evidence>
<proteinExistence type="predicted"/>
<keyword evidence="4" id="KW-1185">Reference proteome</keyword>
<dbReference type="EMBL" id="LAJG01000005">
    <property type="protein sequence ID" value="KKB81212.1"/>
    <property type="molecule type" value="Genomic_DNA"/>
</dbReference>
<dbReference type="InterPro" id="IPR028096">
    <property type="entry name" value="EfeO_Cupredoxin"/>
</dbReference>
<keyword evidence="1" id="KW-0732">Signal</keyword>
<accession>A0A0F5LI13</accession>
<reference evidence="3 4" key="1">
    <citation type="submission" date="2015-03" db="EMBL/GenBank/DDBJ databases">
        <authorList>
            <person name="Hassan Y.I."/>
            <person name="Lepp D."/>
            <person name="Zhou T."/>
        </authorList>
    </citation>
    <scope>NUCLEOTIDE SEQUENCE [LARGE SCALE GENOMIC DNA]</scope>
    <source>
        <strain evidence="3 4">GH2-10</strain>
    </source>
</reference>
<dbReference type="SUPFAM" id="SSF49503">
    <property type="entry name" value="Cupredoxins"/>
    <property type="match status" value="1"/>
</dbReference>
<comment type="caution">
    <text evidence="3">The sequence shown here is derived from an EMBL/GenBank/DDBJ whole genome shotgun (WGS) entry which is preliminary data.</text>
</comment>
<evidence type="ECO:0000313" key="4">
    <source>
        <dbReference type="Proteomes" id="UP000033514"/>
    </source>
</evidence>
<organism evidence="3 4">
    <name type="scientific">Devosia soli</name>
    <dbReference type="NCBI Taxonomy" id="361041"/>
    <lineage>
        <taxon>Bacteria</taxon>
        <taxon>Pseudomonadati</taxon>
        <taxon>Pseudomonadota</taxon>
        <taxon>Alphaproteobacteria</taxon>
        <taxon>Hyphomicrobiales</taxon>
        <taxon>Devosiaceae</taxon>
        <taxon>Devosia</taxon>
    </lineage>
</organism>